<dbReference type="AlphaFoldDB" id="A0A8H7E2Z8"/>
<dbReference type="EMBL" id="JAACFV010000051">
    <property type="protein sequence ID" value="KAF7508629.1"/>
    <property type="molecule type" value="Genomic_DNA"/>
</dbReference>
<dbReference type="OrthoDB" id="2989864at2759"/>
<sequence length="114" mass="12379">MFTNLTLRQVPPFFVATALTFGELMPFFNAEYAILEFGLPERIAIFKAAQSIMIISSASITAIGVSIFTFCLQEKFAAVDTILAILGYVGSVDGYVCGLEDVPSNAVSVSFREH</sequence>
<proteinExistence type="predicted"/>
<gene>
    <name evidence="2" type="ORF">GJ744_009021</name>
</gene>
<feature type="transmembrane region" description="Helical" evidence="1">
    <location>
        <begin position="12"/>
        <end position="28"/>
    </location>
</feature>
<comment type="caution">
    <text evidence="2">The sequence shown here is derived from an EMBL/GenBank/DDBJ whole genome shotgun (WGS) entry which is preliminary data.</text>
</comment>
<reference evidence="2" key="1">
    <citation type="submission" date="2020-02" db="EMBL/GenBank/DDBJ databases">
        <authorList>
            <person name="Palmer J.M."/>
        </authorList>
    </citation>
    <scope>NUCLEOTIDE SEQUENCE</scope>
    <source>
        <strain evidence="2">EPUS1.4</strain>
        <tissue evidence="2">Thallus</tissue>
    </source>
</reference>
<keyword evidence="1" id="KW-1133">Transmembrane helix</keyword>
<dbReference type="Pfam" id="PF14087">
    <property type="entry name" value="DUF4267"/>
    <property type="match status" value="1"/>
</dbReference>
<organism evidence="2 3">
    <name type="scientific">Endocarpon pusillum</name>
    <dbReference type="NCBI Taxonomy" id="364733"/>
    <lineage>
        <taxon>Eukaryota</taxon>
        <taxon>Fungi</taxon>
        <taxon>Dikarya</taxon>
        <taxon>Ascomycota</taxon>
        <taxon>Pezizomycotina</taxon>
        <taxon>Eurotiomycetes</taxon>
        <taxon>Chaetothyriomycetidae</taxon>
        <taxon>Verrucariales</taxon>
        <taxon>Verrucariaceae</taxon>
        <taxon>Endocarpon</taxon>
    </lineage>
</organism>
<evidence type="ECO:0000313" key="3">
    <source>
        <dbReference type="Proteomes" id="UP000606974"/>
    </source>
</evidence>
<keyword evidence="1" id="KW-0472">Membrane</keyword>
<protein>
    <submittedName>
        <fullName evidence="2">Uncharacterized protein</fullName>
    </submittedName>
</protein>
<keyword evidence="3" id="KW-1185">Reference proteome</keyword>
<accession>A0A8H7E2Z8</accession>
<evidence type="ECO:0000256" key="1">
    <source>
        <dbReference type="SAM" id="Phobius"/>
    </source>
</evidence>
<evidence type="ECO:0000313" key="2">
    <source>
        <dbReference type="EMBL" id="KAF7508629.1"/>
    </source>
</evidence>
<dbReference type="InterPro" id="IPR025363">
    <property type="entry name" value="DUF4267"/>
</dbReference>
<keyword evidence="1" id="KW-0812">Transmembrane</keyword>
<name>A0A8H7E2Z8_9EURO</name>
<dbReference type="Proteomes" id="UP000606974">
    <property type="component" value="Unassembled WGS sequence"/>
</dbReference>
<feature type="transmembrane region" description="Helical" evidence="1">
    <location>
        <begin position="48"/>
        <end position="72"/>
    </location>
</feature>